<protein>
    <recommendedName>
        <fullName evidence="3">PilZ domain-containing protein</fullName>
    </recommendedName>
</protein>
<dbReference type="STRING" id="207949.RED65_11510"/>
<dbReference type="EMBL" id="AAQH01000011">
    <property type="protein sequence ID" value="EAT11965.1"/>
    <property type="molecule type" value="Genomic_DNA"/>
</dbReference>
<reference evidence="1 2" key="1">
    <citation type="submission" date="2006-03" db="EMBL/GenBank/DDBJ databases">
        <authorList>
            <person name="Pinhassi J."/>
            <person name="Pedros-Alio C."/>
            <person name="Ferriera S."/>
            <person name="Johnson J."/>
            <person name="Kravitz S."/>
            <person name="Halpern A."/>
            <person name="Remington K."/>
            <person name="Beeson K."/>
            <person name="Tran B."/>
            <person name="Rogers Y.-H."/>
            <person name="Friedman R."/>
            <person name="Venter J.C."/>
        </authorList>
    </citation>
    <scope>NUCLEOTIDE SEQUENCE [LARGE SCALE GENOMIC DNA]</scope>
    <source>
        <strain evidence="1 2">RED65</strain>
    </source>
</reference>
<organism evidence="1 2">
    <name type="scientific">Bermanella marisrubri</name>
    <dbReference type="NCBI Taxonomy" id="207949"/>
    <lineage>
        <taxon>Bacteria</taxon>
        <taxon>Pseudomonadati</taxon>
        <taxon>Pseudomonadota</taxon>
        <taxon>Gammaproteobacteria</taxon>
        <taxon>Oceanospirillales</taxon>
        <taxon>Oceanospirillaceae</taxon>
        <taxon>Bermanella</taxon>
    </lineage>
</organism>
<keyword evidence="2" id="KW-1185">Reference proteome</keyword>
<evidence type="ECO:0008006" key="3">
    <source>
        <dbReference type="Google" id="ProtNLM"/>
    </source>
</evidence>
<proteinExistence type="predicted"/>
<dbReference type="Proteomes" id="UP000004263">
    <property type="component" value="Unassembled WGS sequence"/>
</dbReference>
<dbReference type="AlphaFoldDB" id="Q1N186"/>
<evidence type="ECO:0000313" key="1">
    <source>
        <dbReference type="EMBL" id="EAT11965.1"/>
    </source>
</evidence>
<name>Q1N186_9GAMM</name>
<sequence length="118" mass="13394">MELSIHTISWLGRPKKPVSAKAIKFNRYSLIFQSRVRLKPGQLVFINLSAGTHSLREVNARVENCEKAGPHFQTQVKFVLERPDKQPYREAISVLKAIENAVPPSIRAPLHMQELSHA</sequence>
<dbReference type="HOGENOM" id="CLU_2068501_0_0_6"/>
<accession>Q1N186</accession>
<comment type="caution">
    <text evidence="1">The sequence shown here is derived from an EMBL/GenBank/DDBJ whole genome shotgun (WGS) entry which is preliminary data.</text>
</comment>
<evidence type="ECO:0000313" key="2">
    <source>
        <dbReference type="Proteomes" id="UP000004263"/>
    </source>
</evidence>
<dbReference type="RefSeq" id="WP_007017429.1">
    <property type="nucleotide sequence ID" value="NZ_CH724113.1"/>
</dbReference>
<gene>
    <name evidence="1" type="ORF">RED65_11510</name>
</gene>